<dbReference type="InterPro" id="IPR036388">
    <property type="entry name" value="WH-like_DNA-bd_sf"/>
</dbReference>
<gene>
    <name evidence="6" type="ORF">D7S86_13690</name>
</gene>
<accession>A0A494Y470</accession>
<comment type="similarity">
    <text evidence="1">Belongs to the LysR transcriptional regulatory family.</text>
</comment>
<keyword evidence="2" id="KW-0805">Transcription regulation</keyword>
<protein>
    <submittedName>
        <fullName evidence="6">LysR family transcriptional regulator</fullName>
    </submittedName>
</protein>
<dbReference type="Gene3D" id="1.10.10.10">
    <property type="entry name" value="Winged helix-like DNA-binding domain superfamily/Winged helix DNA-binding domain"/>
    <property type="match status" value="1"/>
</dbReference>
<evidence type="ECO:0000256" key="3">
    <source>
        <dbReference type="ARBA" id="ARBA00023125"/>
    </source>
</evidence>
<dbReference type="GO" id="GO:0043565">
    <property type="term" value="F:sequence-specific DNA binding"/>
    <property type="evidence" value="ECO:0007669"/>
    <property type="project" value="TreeGrafter"/>
</dbReference>
<dbReference type="EMBL" id="RBZU01000005">
    <property type="protein sequence ID" value="RKP54696.1"/>
    <property type="molecule type" value="Genomic_DNA"/>
</dbReference>
<sequence>MTESTSAGEPSWDLYRSFLGVLDEGSLSGAARALGLTQPTLGRHIDALEATLGLTLFTRSQSGFIPTDAALALGPYARTLASTATALLRAASGHGEGVRGTVRVSASEIVGVEVLPPILAALRARHPELVIELTLSSRIEDLLRREADIAVRMFRPSQDALIARRVGTIGLGLHARRDYLERHGTPENWAALQDHALIGFDTETAYIRQARRAIGGLTREQFALRTDSDIAQLAAIRAGFGIGICQVRLAERDPALVRLLPEAFDLGLDTWIAMHEDLRDSPRCRATLSALVEGLERYIGAPDGAHVDNA</sequence>
<organism evidence="6 7">
    <name type="scientific">Pararobbsia silviterrae</name>
    <dbReference type="NCBI Taxonomy" id="1792498"/>
    <lineage>
        <taxon>Bacteria</taxon>
        <taxon>Pseudomonadati</taxon>
        <taxon>Pseudomonadota</taxon>
        <taxon>Betaproteobacteria</taxon>
        <taxon>Burkholderiales</taxon>
        <taxon>Burkholderiaceae</taxon>
        <taxon>Pararobbsia</taxon>
    </lineage>
</organism>
<dbReference type="Pfam" id="PF03466">
    <property type="entry name" value="LysR_substrate"/>
    <property type="match status" value="1"/>
</dbReference>
<evidence type="ECO:0000313" key="6">
    <source>
        <dbReference type="EMBL" id="RKP54696.1"/>
    </source>
</evidence>
<evidence type="ECO:0000259" key="5">
    <source>
        <dbReference type="PROSITE" id="PS50931"/>
    </source>
</evidence>
<comment type="caution">
    <text evidence="6">The sequence shown here is derived from an EMBL/GenBank/DDBJ whole genome shotgun (WGS) entry which is preliminary data.</text>
</comment>
<dbReference type="PROSITE" id="PS50931">
    <property type="entry name" value="HTH_LYSR"/>
    <property type="match status" value="1"/>
</dbReference>
<dbReference type="InterPro" id="IPR036390">
    <property type="entry name" value="WH_DNA-bd_sf"/>
</dbReference>
<evidence type="ECO:0000256" key="1">
    <source>
        <dbReference type="ARBA" id="ARBA00009437"/>
    </source>
</evidence>
<dbReference type="InterPro" id="IPR058163">
    <property type="entry name" value="LysR-type_TF_proteobact-type"/>
</dbReference>
<dbReference type="AlphaFoldDB" id="A0A494Y470"/>
<keyword evidence="7" id="KW-1185">Reference proteome</keyword>
<proteinExistence type="inferred from homology"/>
<reference evidence="6 7" key="1">
    <citation type="submission" date="2018-10" db="EMBL/GenBank/DDBJ databases">
        <title>Robbsia sp. DHC34, isolated from soil.</title>
        <authorList>
            <person name="Gao Z.-H."/>
            <person name="Qiu L.-H."/>
        </authorList>
    </citation>
    <scope>NUCLEOTIDE SEQUENCE [LARGE SCALE GENOMIC DNA]</scope>
    <source>
        <strain evidence="6 7">DHC34</strain>
    </source>
</reference>
<dbReference type="GO" id="GO:0006351">
    <property type="term" value="P:DNA-templated transcription"/>
    <property type="evidence" value="ECO:0007669"/>
    <property type="project" value="TreeGrafter"/>
</dbReference>
<dbReference type="PANTHER" id="PTHR30537">
    <property type="entry name" value="HTH-TYPE TRANSCRIPTIONAL REGULATOR"/>
    <property type="match status" value="1"/>
</dbReference>
<dbReference type="SUPFAM" id="SSF53850">
    <property type="entry name" value="Periplasmic binding protein-like II"/>
    <property type="match status" value="1"/>
</dbReference>
<feature type="domain" description="HTH lysR-type" evidence="5">
    <location>
        <begin position="10"/>
        <end position="67"/>
    </location>
</feature>
<name>A0A494Y470_9BURK</name>
<dbReference type="PRINTS" id="PR00039">
    <property type="entry name" value="HTHLYSR"/>
</dbReference>
<dbReference type="Pfam" id="PF00126">
    <property type="entry name" value="HTH_1"/>
    <property type="match status" value="1"/>
</dbReference>
<evidence type="ECO:0000256" key="2">
    <source>
        <dbReference type="ARBA" id="ARBA00023015"/>
    </source>
</evidence>
<dbReference type="InterPro" id="IPR000847">
    <property type="entry name" value="LysR_HTH_N"/>
</dbReference>
<dbReference type="OrthoDB" id="9072091at2"/>
<keyword evidence="3" id="KW-0238">DNA-binding</keyword>
<dbReference type="SUPFAM" id="SSF46785">
    <property type="entry name" value="Winged helix' DNA-binding domain"/>
    <property type="match status" value="1"/>
</dbReference>
<dbReference type="GO" id="GO:0003700">
    <property type="term" value="F:DNA-binding transcription factor activity"/>
    <property type="evidence" value="ECO:0007669"/>
    <property type="project" value="InterPro"/>
</dbReference>
<keyword evidence="4" id="KW-0804">Transcription</keyword>
<dbReference type="PANTHER" id="PTHR30537:SF3">
    <property type="entry name" value="TRANSCRIPTIONAL REGULATORY PROTEIN"/>
    <property type="match status" value="1"/>
</dbReference>
<evidence type="ECO:0000313" key="7">
    <source>
        <dbReference type="Proteomes" id="UP000270342"/>
    </source>
</evidence>
<dbReference type="RefSeq" id="WP_121087320.1">
    <property type="nucleotide sequence ID" value="NZ_RBZU01000005.1"/>
</dbReference>
<dbReference type="InterPro" id="IPR005119">
    <property type="entry name" value="LysR_subst-bd"/>
</dbReference>
<dbReference type="Gene3D" id="3.40.190.290">
    <property type="match status" value="1"/>
</dbReference>
<evidence type="ECO:0000256" key="4">
    <source>
        <dbReference type="ARBA" id="ARBA00023163"/>
    </source>
</evidence>
<dbReference type="Proteomes" id="UP000270342">
    <property type="component" value="Unassembled WGS sequence"/>
</dbReference>